<name>A0A484RWU0_9ZZZZ</name>
<sequence>MLLAAGYQESKFRERLQRRGGPARGFWQFELGTQERGGGVWGVYKHDSSRYWLDQLCQARGCPFQPRDIYTRIAEDDVLAAGLARLLLFTDRQRLPALGDMQGAWALYRYRTWCPGKPRPEEWPDSYGLAFDYVQGVA</sequence>
<accession>A0A484RWU0</accession>
<gene>
    <name evidence="1" type="ORF">BRI6_1084</name>
</gene>
<protein>
    <submittedName>
        <fullName evidence="1">Uncharacterized protein</fullName>
    </submittedName>
</protein>
<reference evidence="1" key="1">
    <citation type="submission" date="2019-03" db="EMBL/GenBank/DDBJ databases">
        <authorList>
            <person name="Danneels B."/>
        </authorList>
    </citation>
    <scope>NUCLEOTIDE SEQUENCE</scope>
</reference>
<proteinExistence type="predicted"/>
<evidence type="ECO:0000313" key="1">
    <source>
        <dbReference type="EMBL" id="VFR54503.1"/>
    </source>
</evidence>
<organism evidence="1">
    <name type="scientific">plant metagenome</name>
    <dbReference type="NCBI Taxonomy" id="1297885"/>
    <lineage>
        <taxon>unclassified sequences</taxon>
        <taxon>metagenomes</taxon>
        <taxon>organismal metagenomes</taxon>
    </lineage>
</organism>
<dbReference type="AlphaFoldDB" id="A0A484RWU0"/>
<dbReference type="EMBL" id="CAADII010000029">
    <property type="protein sequence ID" value="VFR54503.1"/>
    <property type="molecule type" value="Genomic_DNA"/>
</dbReference>